<keyword evidence="1" id="KW-0472">Membrane</keyword>
<keyword evidence="1" id="KW-0812">Transmembrane</keyword>
<protein>
    <submittedName>
        <fullName evidence="2">Uncharacterized protein</fullName>
    </submittedName>
</protein>
<comment type="caution">
    <text evidence="2">The sequence shown here is derived from an EMBL/GenBank/DDBJ whole genome shotgun (WGS) entry which is preliminary data.</text>
</comment>
<evidence type="ECO:0000313" key="2">
    <source>
        <dbReference type="EMBL" id="MPM31887.1"/>
    </source>
</evidence>
<gene>
    <name evidence="2" type="ORF">SDC9_78444</name>
</gene>
<reference evidence="2" key="1">
    <citation type="submission" date="2019-08" db="EMBL/GenBank/DDBJ databases">
        <authorList>
            <person name="Kucharzyk K."/>
            <person name="Murdoch R.W."/>
            <person name="Higgins S."/>
            <person name="Loffler F."/>
        </authorList>
    </citation>
    <scope>NUCLEOTIDE SEQUENCE</scope>
</reference>
<sequence length="293" mass="33298">MKRGLSLVIVVSLIFNLCISFAFAKDSTDAMEDINFIKLDSRIEDPVDVVQFIDASIDLSEAQVIQTRDSNGKTIYTVQTNSNTATYHEIRLSDLAAAMQKDPLIYDVKLVGNTLTYFMFDGTACSVIEYEGENGSRLFRLREDDREDILTFNSTEQKILLNGAAIEIKIHEEYILWQANVSGSYIDTSSSGWYYYSVSNIDIRAEQVIKNMTTSVLYTLLFYPLGGIGLGMSLALIVIQAAIDYNSLTKSVYVRRTLYRDLNYMSWKYSDNYYLDEDRTEFVTSVETIIYGS</sequence>
<dbReference type="EMBL" id="VSSQ01006204">
    <property type="protein sequence ID" value="MPM31887.1"/>
    <property type="molecule type" value="Genomic_DNA"/>
</dbReference>
<keyword evidence="1" id="KW-1133">Transmembrane helix</keyword>
<accession>A0A644YUA2</accession>
<proteinExistence type="predicted"/>
<dbReference type="AlphaFoldDB" id="A0A644YUA2"/>
<name>A0A644YUA2_9ZZZZ</name>
<feature type="transmembrane region" description="Helical" evidence="1">
    <location>
        <begin position="220"/>
        <end position="243"/>
    </location>
</feature>
<evidence type="ECO:0000256" key="1">
    <source>
        <dbReference type="SAM" id="Phobius"/>
    </source>
</evidence>
<organism evidence="2">
    <name type="scientific">bioreactor metagenome</name>
    <dbReference type="NCBI Taxonomy" id="1076179"/>
    <lineage>
        <taxon>unclassified sequences</taxon>
        <taxon>metagenomes</taxon>
        <taxon>ecological metagenomes</taxon>
    </lineage>
</organism>